<name>A0A2M3ZS67_9DIPT</name>
<evidence type="ECO:0000313" key="2">
    <source>
        <dbReference type="EMBL" id="MBW31414.1"/>
    </source>
</evidence>
<keyword evidence="1" id="KW-1133">Transmembrane helix</keyword>
<accession>A0A2M3ZS67</accession>
<sequence>MSTVAHLLYLLLQARQLILVHLLLDLEVLTVGILIFRSLVRCFQALIAVVIVGKLVVSLYPDRRLLPFGPNIARPF</sequence>
<dbReference type="AlphaFoldDB" id="A0A2M3ZS67"/>
<dbReference type="EMBL" id="GGFM01010663">
    <property type="protein sequence ID" value="MBW31414.1"/>
    <property type="molecule type" value="Transcribed_RNA"/>
</dbReference>
<keyword evidence="1" id="KW-0472">Membrane</keyword>
<keyword evidence="1" id="KW-0812">Transmembrane</keyword>
<evidence type="ECO:0000256" key="1">
    <source>
        <dbReference type="SAM" id="Phobius"/>
    </source>
</evidence>
<organism evidence="2">
    <name type="scientific">Anopheles braziliensis</name>
    <dbReference type="NCBI Taxonomy" id="58242"/>
    <lineage>
        <taxon>Eukaryota</taxon>
        <taxon>Metazoa</taxon>
        <taxon>Ecdysozoa</taxon>
        <taxon>Arthropoda</taxon>
        <taxon>Hexapoda</taxon>
        <taxon>Insecta</taxon>
        <taxon>Pterygota</taxon>
        <taxon>Neoptera</taxon>
        <taxon>Endopterygota</taxon>
        <taxon>Diptera</taxon>
        <taxon>Nematocera</taxon>
        <taxon>Culicoidea</taxon>
        <taxon>Culicidae</taxon>
        <taxon>Anophelinae</taxon>
        <taxon>Anopheles</taxon>
    </lineage>
</organism>
<feature type="transmembrane region" description="Helical" evidence="1">
    <location>
        <begin position="17"/>
        <end position="36"/>
    </location>
</feature>
<reference evidence="2" key="1">
    <citation type="submission" date="2018-01" db="EMBL/GenBank/DDBJ databases">
        <title>An insight into the sialome of Amazonian anophelines.</title>
        <authorList>
            <person name="Ribeiro J.M."/>
            <person name="Scarpassa V."/>
            <person name="Calvo E."/>
        </authorList>
    </citation>
    <scope>NUCLEOTIDE SEQUENCE</scope>
    <source>
        <tissue evidence="2">Salivary glands</tissue>
    </source>
</reference>
<protein>
    <submittedName>
        <fullName evidence="2">Putative secreted peptide</fullName>
    </submittedName>
</protein>
<proteinExistence type="predicted"/>